<name>A0A841H8J3_9BACT</name>
<comment type="caution">
    <text evidence="3">The sequence shown here is derived from an EMBL/GenBank/DDBJ whole genome shotgun (WGS) entry which is preliminary data.</text>
</comment>
<gene>
    <name evidence="3" type="ORF">HNQ61_005690</name>
</gene>
<evidence type="ECO:0000256" key="2">
    <source>
        <dbReference type="SAM" id="SignalP"/>
    </source>
</evidence>
<keyword evidence="2" id="KW-0732">Signal</keyword>
<evidence type="ECO:0000313" key="4">
    <source>
        <dbReference type="Proteomes" id="UP000582837"/>
    </source>
</evidence>
<evidence type="ECO:0000313" key="3">
    <source>
        <dbReference type="EMBL" id="MBB6074009.1"/>
    </source>
</evidence>
<dbReference type="RefSeq" id="WP_221239704.1">
    <property type="nucleotide sequence ID" value="NZ_JACHOW010000013.1"/>
</dbReference>
<dbReference type="AlphaFoldDB" id="A0A841H8J3"/>
<feature type="region of interest" description="Disordered" evidence="1">
    <location>
        <begin position="40"/>
        <end position="63"/>
    </location>
</feature>
<keyword evidence="4" id="KW-1185">Reference proteome</keyword>
<protein>
    <recommendedName>
        <fullName evidence="5">DUF2946 domain-containing protein</fullName>
    </recommendedName>
</protein>
<sequence length="124" mass="12344">MPTALRRFLALFAGVLLLLSGAGEAGGARACPHHDGMAAAAQAGGHDHHGMHGGGDSAPAEHAPCNCGGHCATPAGPALPPELIAHVEAVTAAAPLVLRTEAQARPARQIAHLLPYAQAPPRAG</sequence>
<feature type="chain" id="PRO_5032947241" description="DUF2946 domain-containing protein" evidence="2">
    <location>
        <begin position="26"/>
        <end position="124"/>
    </location>
</feature>
<accession>A0A841H8J3</accession>
<proteinExistence type="predicted"/>
<feature type="signal peptide" evidence="2">
    <location>
        <begin position="1"/>
        <end position="25"/>
    </location>
</feature>
<dbReference type="EMBL" id="JACHIA010000036">
    <property type="protein sequence ID" value="MBB6074009.1"/>
    <property type="molecule type" value="Genomic_DNA"/>
</dbReference>
<reference evidence="3 4" key="1">
    <citation type="submission" date="2020-08" db="EMBL/GenBank/DDBJ databases">
        <title>Genomic Encyclopedia of Type Strains, Phase IV (KMG-IV): sequencing the most valuable type-strain genomes for metagenomic binning, comparative biology and taxonomic classification.</title>
        <authorList>
            <person name="Goeker M."/>
        </authorList>
    </citation>
    <scope>NUCLEOTIDE SEQUENCE [LARGE SCALE GENOMIC DNA]</scope>
    <source>
        <strain evidence="3 4">DSM 29007</strain>
    </source>
</reference>
<evidence type="ECO:0000256" key="1">
    <source>
        <dbReference type="SAM" id="MobiDB-lite"/>
    </source>
</evidence>
<organism evidence="3 4">
    <name type="scientific">Longimicrobium terrae</name>
    <dbReference type="NCBI Taxonomy" id="1639882"/>
    <lineage>
        <taxon>Bacteria</taxon>
        <taxon>Pseudomonadati</taxon>
        <taxon>Gemmatimonadota</taxon>
        <taxon>Longimicrobiia</taxon>
        <taxon>Longimicrobiales</taxon>
        <taxon>Longimicrobiaceae</taxon>
        <taxon>Longimicrobium</taxon>
    </lineage>
</organism>
<evidence type="ECO:0008006" key="5">
    <source>
        <dbReference type="Google" id="ProtNLM"/>
    </source>
</evidence>
<dbReference type="Proteomes" id="UP000582837">
    <property type="component" value="Unassembled WGS sequence"/>
</dbReference>